<feature type="transmembrane region" description="Helical" evidence="6">
    <location>
        <begin position="109"/>
        <end position="136"/>
    </location>
</feature>
<dbReference type="InterPro" id="IPR050475">
    <property type="entry name" value="Prenyltransferase_related"/>
</dbReference>
<accession>A0A4Q1KYY5</accession>
<feature type="transmembrane region" description="Helical" evidence="6">
    <location>
        <begin position="53"/>
        <end position="72"/>
    </location>
</feature>
<feature type="transmembrane region" description="Helical" evidence="6">
    <location>
        <begin position="181"/>
        <end position="197"/>
    </location>
</feature>
<dbReference type="OrthoDB" id="1142538at2"/>
<keyword evidence="5 6" id="KW-0472">Membrane</keyword>
<gene>
    <name evidence="7" type="ORF">EQG68_00855</name>
</gene>
<dbReference type="PANTHER" id="PTHR42723:SF1">
    <property type="entry name" value="CHLOROPHYLL SYNTHASE, CHLOROPLASTIC"/>
    <property type="match status" value="1"/>
</dbReference>
<name>A0A4Q1KYY5_9FLAO</name>
<evidence type="ECO:0000256" key="4">
    <source>
        <dbReference type="ARBA" id="ARBA00022989"/>
    </source>
</evidence>
<comment type="subcellular location">
    <subcellularLocation>
        <location evidence="1">Membrane</location>
        <topology evidence="1">Multi-pass membrane protein</topology>
    </subcellularLocation>
</comment>
<dbReference type="Gene3D" id="1.10.357.140">
    <property type="entry name" value="UbiA prenyltransferase"/>
    <property type="match status" value="1"/>
</dbReference>
<feature type="transmembrane region" description="Helical" evidence="6">
    <location>
        <begin position="230"/>
        <end position="246"/>
    </location>
</feature>
<dbReference type="InterPro" id="IPR000537">
    <property type="entry name" value="UbiA_prenyltransferase"/>
</dbReference>
<dbReference type="Pfam" id="PF01040">
    <property type="entry name" value="UbiA"/>
    <property type="match status" value="1"/>
</dbReference>
<dbReference type="GO" id="GO:0016765">
    <property type="term" value="F:transferase activity, transferring alkyl or aryl (other than methyl) groups"/>
    <property type="evidence" value="ECO:0007669"/>
    <property type="project" value="InterPro"/>
</dbReference>
<evidence type="ECO:0000256" key="1">
    <source>
        <dbReference type="ARBA" id="ARBA00004141"/>
    </source>
</evidence>
<comment type="caution">
    <text evidence="7">The sequence shown here is derived from an EMBL/GenBank/DDBJ whole genome shotgun (WGS) entry which is preliminary data.</text>
</comment>
<keyword evidence="4 6" id="KW-1133">Transmembrane helix</keyword>
<proteinExistence type="predicted"/>
<sequence>MTLSRKNKLILMKIISLFSVVRGYNIPIIILAQYLSAIFILAEKRALDVVLDFNMFIIVLASSLSIASGYIINSFYDSQKDLINKPNKTMLDRLVSQKTKLQVYFGLNFFVFLIATLVSWRAVLFFSVYIFLIWFYSHKIKKYPIVGNVTAALLAVLPFFAILLYYQKIDAILQNLNNEKYYVIFAHASFLFLLILIREMIKDLENIKGDLVQNYRTIPVILGENFSKKIITFLVLCTVIPVYILIEMYDVGYMDSYFYLSFIVLIFFLAKLWKSTSKENYLLLHNILKFIIVAGVLCIVLIKPSVLIHGREVLDIYSKFVFRYQFPIPYLCKNFNDE</sequence>
<evidence type="ECO:0000256" key="3">
    <source>
        <dbReference type="ARBA" id="ARBA00022692"/>
    </source>
</evidence>
<dbReference type="CDD" id="cd13961">
    <property type="entry name" value="PT_UbiA_DGGGPS"/>
    <property type="match status" value="1"/>
</dbReference>
<evidence type="ECO:0000313" key="7">
    <source>
        <dbReference type="EMBL" id="RXR35477.1"/>
    </source>
</evidence>
<dbReference type="GO" id="GO:0016020">
    <property type="term" value="C:membrane"/>
    <property type="evidence" value="ECO:0007669"/>
    <property type="project" value="UniProtKB-SubCell"/>
</dbReference>
<keyword evidence="3 6" id="KW-0812">Transmembrane</keyword>
<evidence type="ECO:0000256" key="2">
    <source>
        <dbReference type="ARBA" id="ARBA00022475"/>
    </source>
</evidence>
<keyword evidence="7" id="KW-0830">Ubiquinone</keyword>
<evidence type="ECO:0000256" key="5">
    <source>
        <dbReference type="ARBA" id="ARBA00023136"/>
    </source>
</evidence>
<dbReference type="PANTHER" id="PTHR42723">
    <property type="entry name" value="CHLOROPHYLL SYNTHASE"/>
    <property type="match status" value="1"/>
</dbReference>
<keyword evidence="8" id="KW-1185">Reference proteome</keyword>
<dbReference type="AlphaFoldDB" id="A0A4Q1KYY5"/>
<protein>
    <submittedName>
        <fullName evidence="7">Ubiquinone biosynthesis protein UbiA</fullName>
    </submittedName>
</protein>
<reference evidence="8" key="1">
    <citation type="submission" date="2019-01" db="EMBL/GenBank/DDBJ databases">
        <title>Cytophagaceae bacterium strain CAR-16.</title>
        <authorList>
            <person name="Chen W.-M."/>
        </authorList>
    </citation>
    <scope>NUCLEOTIDE SEQUENCE [LARGE SCALE GENOMIC DNA]</scope>
    <source>
        <strain evidence="8">ICH-30</strain>
    </source>
</reference>
<keyword evidence="2" id="KW-1003">Cell membrane</keyword>
<feature type="transmembrane region" description="Helical" evidence="6">
    <location>
        <begin position="252"/>
        <end position="270"/>
    </location>
</feature>
<feature type="transmembrane region" description="Helical" evidence="6">
    <location>
        <begin position="143"/>
        <end position="166"/>
    </location>
</feature>
<organism evidence="7 8">
    <name type="scientific">Flavobacterium piscinae</name>
    <dbReference type="NCBI Taxonomy" id="2506424"/>
    <lineage>
        <taxon>Bacteria</taxon>
        <taxon>Pseudomonadati</taxon>
        <taxon>Bacteroidota</taxon>
        <taxon>Flavobacteriia</taxon>
        <taxon>Flavobacteriales</taxon>
        <taxon>Flavobacteriaceae</taxon>
        <taxon>Flavobacterium</taxon>
    </lineage>
</organism>
<feature type="transmembrane region" description="Helical" evidence="6">
    <location>
        <begin position="20"/>
        <end position="41"/>
    </location>
</feature>
<feature type="transmembrane region" description="Helical" evidence="6">
    <location>
        <begin position="282"/>
        <end position="302"/>
    </location>
</feature>
<dbReference type="Proteomes" id="UP000289734">
    <property type="component" value="Unassembled WGS sequence"/>
</dbReference>
<evidence type="ECO:0000256" key="6">
    <source>
        <dbReference type="SAM" id="Phobius"/>
    </source>
</evidence>
<dbReference type="InterPro" id="IPR044878">
    <property type="entry name" value="UbiA_sf"/>
</dbReference>
<dbReference type="EMBL" id="SBKQ01000001">
    <property type="protein sequence ID" value="RXR35477.1"/>
    <property type="molecule type" value="Genomic_DNA"/>
</dbReference>
<evidence type="ECO:0000313" key="8">
    <source>
        <dbReference type="Proteomes" id="UP000289734"/>
    </source>
</evidence>